<evidence type="ECO:0000313" key="3">
    <source>
        <dbReference type="Proteomes" id="UP000306102"/>
    </source>
</evidence>
<reference evidence="2 3" key="1">
    <citation type="journal article" date="2018" name="Proc. Natl. Acad. Sci. U.S.A.">
        <title>Draft genome sequence of Camellia sinensis var. sinensis provides insights into the evolution of the tea genome and tea quality.</title>
        <authorList>
            <person name="Wei C."/>
            <person name="Yang H."/>
            <person name="Wang S."/>
            <person name="Zhao J."/>
            <person name="Liu C."/>
            <person name="Gao L."/>
            <person name="Xia E."/>
            <person name="Lu Y."/>
            <person name="Tai Y."/>
            <person name="She G."/>
            <person name="Sun J."/>
            <person name="Cao H."/>
            <person name="Tong W."/>
            <person name="Gao Q."/>
            <person name="Li Y."/>
            <person name="Deng W."/>
            <person name="Jiang X."/>
            <person name="Wang W."/>
            <person name="Chen Q."/>
            <person name="Zhang S."/>
            <person name="Li H."/>
            <person name="Wu J."/>
            <person name="Wang P."/>
            <person name="Li P."/>
            <person name="Shi C."/>
            <person name="Zheng F."/>
            <person name="Jian J."/>
            <person name="Huang B."/>
            <person name="Shan D."/>
            <person name="Shi M."/>
            <person name="Fang C."/>
            <person name="Yue Y."/>
            <person name="Li F."/>
            <person name="Li D."/>
            <person name="Wei S."/>
            <person name="Han B."/>
            <person name="Jiang C."/>
            <person name="Yin Y."/>
            <person name="Xia T."/>
            <person name="Zhang Z."/>
            <person name="Bennetzen J.L."/>
            <person name="Zhao S."/>
            <person name="Wan X."/>
        </authorList>
    </citation>
    <scope>NUCLEOTIDE SEQUENCE [LARGE SCALE GENOMIC DNA]</scope>
    <source>
        <strain evidence="3">cv. Shuchazao</strain>
        <tissue evidence="2">Leaf</tissue>
    </source>
</reference>
<feature type="region of interest" description="Disordered" evidence="1">
    <location>
        <begin position="66"/>
        <end position="160"/>
    </location>
</feature>
<sequence>MSGYGVTFEDISDSCVVRMGLDKGSAASLMLPATKWLDHIVQGSLLNDVNLLAKLKGVDESFIEGNILFPENKDASDTEDDDADDQDVDDGGDEDFTGGEGAGDDDDGDPKDDQDGNGNGVSNDEDDDDNGDEHEGDEEEKKEEEEVEEDRQPAKKRKWK</sequence>
<dbReference type="EMBL" id="SDRB02006062">
    <property type="protein sequence ID" value="THG13156.1"/>
    <property type="molecule type" value="Genomic_DNA"/>
</dbReference>
<comment type="caution">
    <text evidence="2">The sequence shown here is derived from an EMBL/GenBank/DDBJ whole genome shotgun (WGS) entry which is preliminary data.</text>
</comment>
<dbReference type="AlphaFoldDB" id="A0A4S4EC12"/>
<gene>
    <name evidence="2" type="ORF">TEA_029882</name>
</gene>
<organism evidence="2 3">
    <name type="scientific">Camellia sinensis var. sinensis</name>
    <name type="common">China tea</name>
    <dbReference type="NCBI Taxonomy" id="542762"/>
    <lineage>
        <taxon>Eukaryota</taxon>
        <taxon>Viridiplantae</taxon>
        <taxon>Streptophyta</taxon>
        <taxon>Embryophyta</taxon>
        <taxon>Tracheophyta</taxon>
        <taxon>Spermatophyta</taxon>
        <taxon>Magnoliopsida</taxon>
        <taxon>eudicotyledons</taxon>
        <taxon>Gunneridae</taxon>
        <taxon>Pentapetalae</taxon>
        <taxon>asterids</taxon>
        <taxon>Ericales</taxon>
        <taxon>Theaceae</taxon>
        <taxon>Camellia</taxon>
    </lineage>
</organism>
<protein>
    <submittedName>
        <fullName evidence="2">Uncharacterized protein</fullName>
    </submittedName>
</protein>
<keyword evidence="3" id="KW-1185">Reference proteome</keyword>
<feature type="compositionally biased region" description="Acidic residues" evidence="1">
    <location>
        <begin position="77"/>
        <end position="112"/>
    </location>
</feature>
<feature type="compositionally biased region" description="Acidic residues" evidence="1">
    <location>
        <begin position="123"/>
        <end position="149"/>
    </location>
</feature>
<evidence type="ECO:0000256" key="1">
    <source>
        <dbReference type="SAM" id="MobiDB-lite"/>
    </source>
</evidence>
<dbReference type="Proteomes" id="UP000306102">
    <property type="component" value="Unassembled WGS sequence"/>
</dbReference>
<proteinExistence type="predicted"/>
<evidence type="ECO:0000313" key="2">
    <source>
        <dbReference type="EMBL" id="THG13156.1"/>
    </source>
</evidence>
<name>A0A4S4EC12_CAMSN</name>
<accession>A0A4S4EC12</accession>